<dbReference type="PANTHER" id="PTHR30026">
    <property type="entry name" value="OUTER MEMBRANE PROTEIN TOLC"/>
    <property type="match status" value="1"/>
</dbReference>
<proteinExistence type="inferred from homology"/>
<evidence type="ECO:0000256" key="1">
    <source>
        <dbReference type="ARBA" id="ARBA00004442"/>
    </source>
</evidence>
<dbReference type="PANTHER" id="PTHR30026:SF20">
    <property type="entry name" value="OUTER MEMBRANE PROTEIN TOLC"/>
    <property type="match status" value="1"/>
</dbReference>
<keyword evidence="3" id="KW-0813">Transport</keyword>
<feature type="chain" id="PRO_5046197268" evidence="8">
    <location>
        <begin position="26"/>
        <end position="438"/>
    </location>
</feature>
<evidence type="ECO:0000256" key="3">
    <source>
        <dbReference type="ARBA" id="ARBA00022448"/>
    </source>
</evidence>
<dbReference type="InterPro" id="IPR003423">
    <property type="entry name" value="OMP_efflux"/>
</dbReference>
<dbReference type="RefSeq" id="WP_323297856.1">
    <property type="nucleotide sequence ID" value="NZ_JAYFUM010000020.1"/>
</dbReference>
<keyword evidence="4" id="KW-1134">Transmembrane beta strand</keyword>
<reference evidence="9 10" key="1">
    <citation type="submission" date="2023-12" db="EMBL/GenBank/DDBJ databases">
        <title>Novel species of the genus Arcicella isolated from rivers.</title>
        <authorList>
            <person name="Lu H."/>
        </authorList>
    </citation>
    <scope>NUCLEOTIDE SEQUENCE [LARGE SCALE GENOMIC DNA]</scope>
    <source>
        <strain evidence="9 10">KCTC 23307</strain>
    </source>
</reference>
<protein>
    <submittedName>
        <fullName evidence="9">TolC family protein</fullName>
    </submittedName>
</protein>
<comment type="caution">
    <text evidence="9">The sequence shown here is derived from an EMBL/GenBank/DDBJ whole genome shotgun (WGS) entry which is preliminary data.</text>
</comment>
<dbReference type="Proteomes" id="UP001302949">
    <property type="component" value="Unassembled WGS sequence"/>
</dbReference>
<comment type="subcellular location">
    <subcellularLocation>
        <location evidence="1">Cell outer membrane</location>
    </subcellularLocation>
</comment>
<evidence type="ECO:0000313" key="10">
    <source>
        <dbReference type="Proteomes" id="UP001302949"/>
    </source>
</evidence>
<keyword evidence="6" id="KW-0472">Membrane</keyword>
<comment type="similarity">
    <text evidence="2">Belongs to the outer membrane factor (OMF) (TC 1.B.17) family.</text>
</comment>
<evidence type="ECO:0000313" key="9">
    <source>
        <dbReference type="EMBL" id="MEA5140702.1"/>
    </source>
</evidence>
<dbReference type="InterPro" id="IPR051906">
    <property type="entry name" value="TolC-like"/>
</dbReference>
<evidence type="ECO:0000256" key="8">
    <source>
        <dbReference type="SAM" id="SignalP"/>
    </source>
</evidence>
<sequence>MKIFFKYTFSFVCSLLIFGLTSGLAQQKITLSQAIETALKNNLDIQISKNTVAVNSINNYVGVAGGLPTVTGTATSNEQVTGLNQELSNGTSTNRTGVVSNNTNMSVTATMMLYNGGRVIATRKRLEELQRLSQEQLNATVQGVIADVMLKYFAVVQQQNFVSTLQQSIEVSKQKLNLIEARKSVGLSNEAEVLQARLDLNAQTQALQSQKIIIEQSKADLIRSLVLNQNDDISIIDTIYVDKSVQWENIESSLQKHPSLLSAEAQITVNKLLEREANARLYPTVNLNTGYNYGRSQSGAGFTLLNQTYGPFLGLNVSVPIYTGSVNSRQVQIAKINTQTAQIQKEVLKQNFQNTAAKSWEVYHNTLQLIEAEQQNYELAGKLLKVITERFQLGQATIVDIKLAQQSFENSGYRLNNLSYTAKVAEITLKQLANQLAN</sequence>
<dbReference type="EMBL" id="JAYFUM010000020">
    <property type="protein sequence ID" value="MEA5140702.1"/>
    <property type="molecule type" value="Genomic_DNA"/>
</dbReference>
<dbReference type="SUPFAM" id="SSF56954">
    <property type="entry name" value="Outer membrane efflux proteins (OEP)"/>
    <property type="match status" value="1"/>
</dbReference>
<name>A0ABU5QDH8_9BACT</name>
<evidence type="ECO:0000256" key="4">
    <source>
        <dbReference type="ARBA" id="ARBA00022452"/>
    </source>
</evidence>
<evidence type="ECO:0000256" key="7">
    <source>
        <dbReference type="ARBA" id="ARBA00023237"/>
    </source>
</evidence>
<accession>A0ABU5QDH8</accession>
<organism evidence="9 10">
    <name type="scientific">Arcicella rigui</name>
    <dbReference type="NCBI Taxonomy" id="797020"/>
    <lineage>
        <taxon>Bacteria</taxon>
        <taxon>Pseudomonadati</taxon>
        <taxon>Bacteroidota</taxon>
        <taxon>Cytophagia</taxon>
        <taxon>Cytophagales</taxon>
        <taxon>Flectobacillaceae</taxon>
        <taxon>Arcicella</taxon>
    </lineage>
</organism>
<keyword evidence="10" id="KW-1185">Reference proteome</keyword>
<keyword evidence="5" id="KW-0812">Transmembrane</keyword>
<keyword evidence="7" id="KW-0998">Cell outer membrane</keyword>
<evidence type="ECO:0000256" key="2">
    <source>
        <dbReference type="ARBA" id="ARBA00007613"/>
    </source>
</evidence>
<evidence type="ECO:0000256" key="6">
    <source>
        <dbReference type="ARBA" id="ARBA00023136"/>
    </source>
</evidence>
<keyword evidence="8" id="KW-0732">Signal</keyword>
<dbReference type="Gene3D" id="1.20.1600.10">
    <property type="entry name" value="Outer membrane efflux proteins (OEP)"/>
    <property type="match status" value="1"/>
</dbReference>
<gene>
    <name evidence="9" type="ORF">VB248_16250</name>
</gene>
<evidence type="ECO:0000256" key="5">
    <source>
        <dbReference type="ARBA" id="ARBA00022692"/>
    </source>
</evidence>
<feature type="signal peptide" evidence="8">
    <location>
        <begin position="1"/>
        <end position="25"/>
    </location>
</feature>
<dbReference type="Pfam" id="PF02321">
    <property type="entry name" value="OEP"/>
    <property type="match status" value="2"/>
</dbReference>